<dbReference type="EMBL" id="LAZR01016238">
    <property type="protein sequence ID" value="KKM05374.1"/>
    <property type="molecule type" value="Genomic_DNA"/>
</dbReference>
<reference evidence="1" key="1">
    <citation type="journal article" date="2015" name="Nature">
        <title>Complex archaea that bridge the gap between prokaryotes and eukaryotes.</title>
        <authorList>
            <person name="Spang A."/>
            <person name="Saw J.H."/>
            <person name="Jorgensen S.L."/>
            <person name="Zaremba-Niedzwiedzka K."/>
            <person name="Martijn J."/>
            <person name="Lind A.E."/>
            <person name="van Eijk R."/>
            <person name="Schleper C."/>
            <person name="Guy L."/>
            <person name="Ettema T.J."/>
        </authorList>
    </citation>
    <scope>NUCLEOTIDE SEQUENCE</scope>
</reference>
<organism evidence="1">
    <name type="scientific">marine sediment metagenome</name>
    <dbReference type="NCBI Taxonomy" id="412755"/>
    <lineage>
        <taxon>unclassified sequences</taxon>
        <taxon>metagenomes</taxon>
        <taxon>ecological metagenomes</taxon>
    </lineage>
</organism>
<evidence type="ECO:0000313" key="1">
    <source>
        <dbReference type="EMBL" id="KKM05374.1"/>
    </source>
</evidence>
<gene>
    <name evidence="1" type="ORF">LCGC14_1754800</name>
</gene>
<sequence length="59" mass="6536">MCRDLVKVLENTIKLANKVLERDPFLFATDGALVLVQARAALANHKNCPDAREKEGKVT</sequence>
<comment type="caution">
    <text evidence="1">The sequence shown here is derived from an EMBL/GenBank/DDBJ whole genome shotgun (WGS) entry which is preliminary data.</text>
</comment>
<proteinExistence type="predicted"/>
<name>A0A0F9H2W4_9ZZZZ</name>
<accession>A0A0F9H2W4</accession>
<protein>
    <submittedName>
        <fullName evidence="1">Uncharacterized protein</fullName>
    </submittedName>
</protein>
<dbReference type="AlphaFoldDB" id="A0A0F9H2W4"/>